<dbReference type="EMBL" id="BDIP01009790">
    <property type="protein sequence ID" value="GCA65104.1"/>
    <property type="molecule type" value="Genomic_DNA"/>
</dbReference>
<comment type="caution">
    <text evidence="1">The sequence shown here is derived from an EMBL/GenBank/DDBJ whole genome shotgun (WGS) entry which is preliminary data.</text>
</comment>
<keyword evidence="2" id="KW-1185">Reference proteome</keyword>
<reference evidence="1 2" key="1">
    <citation type="journal article" date="2018" name="PLoS ONE">
        <title>The draft genome of Kipferlia bialata reveals reductive genome evolution in fornicate parasites.</title>
        <authorList>
            <person name="Tanifuji G."/>
            <person name="Takabayashi S."/>
            <person name="Kume K."/>
            <person name="Takagi M."/>
            <person name="Nakayama T."/>
            <person name="Kamikawa R."/>
            <person name="Inagaki Y."/>
            <person name="Hashimoto T."/>
        </authorList>
    </citation>
    <scope>NUCLEOTIDE SEQUENCE [LARGE SCALE GENOMIC DNA]</scope>
    <source>
        <strain evidence="1">NY0173</strain>
    </source>
</reference>
<accession>A0A391NVC7</accession>
<dbReference type="AlphaFoldDB" id="A0A391NVC7"/>
<feature type="non-terminal residue" evidence="1">
    <location>
        <position position="26"/>
    </location>
</feature>
<evidence type="ECO:0000313" key="2">
    <source>
        <dbReference type="Proteomes" id="UP000265618"/>
    </source>
</evidence>
<evidence type="ECO:0000313" key="1">
    <source>
        <dbReference type="EMBL" id="GCA65104.1"/>
    </source>
</evidence>
<organism evidence="1 2">
    <name type="scientific">Kipferlia bialata</name>
    <dbReference type="NCBI Taxonomy" id="797122"/>
    <lineage>
        <taxon>Eukaryota</taxon>
        <taxon>Metamonada</taxon>
        <taxon>Carpediemonas-like organisms</taxon>
        <taxon>Kipferlia</taxon>
    </lineage>
</organism>
<proteinExistence type="predicted"/>
<name>A0A391NVC7_9EUKA</name>
<dbReference type="Proteomes" id="UP000265618">
    <property type="component" value="Unassembled WGS sequence"/>
</dbReference>
<gene>
    <name evidence="1" type="ORF">KIPB_016257</name>
</gene>
<sequence>MVDCPFRLCAVEGKGMGMVATRDLKQ</sequence>
<protein>
    <submittedName>
        <fullName evidence="1">Uncharacterized protein</fullName>
    </submittedName>
</protein>